<dbReference type="GO" id="GO:0030254">
    <property type="term" value="P:protein secretion by the type III secretion system"/>
    <property type="evidence" value="ECO:0007669"/>
    <property type="project" value="InterPro"/>
</dbReference>
<dbReference type="AlphaFoldDB" id="A0A5E4W6S8"/>
<proteinExistence type="predicted"/>
<dbReference type="NCBIfam" id="TIGR02497">
    <property type="entry name" value="yscI_hrpB_dom"/>
    <property type="match status" value="1"/>
</dbReference>
<evidence type="ECO:0000313" key="3">
    <source>
        <dbReference type="Proteomes" id="UP000366945"/>
    </source>
</evidence>
<name>A0A5E4W6S8_9BURK</name>
<evidence type="ECO:0000313" key="2">
    <source>
        <dbReference type="EMBL" id="VVE18970.1"/>
    </source>
</evidence>
<accession>A0A5E4W6S8</accession>
<reference evidence="2 3" key="1">
    <citation type="submission" date="2019-08" db="EMBL/GenBank/DDBJ databases">
        <authorList>
            <person name="Peeters C."/>
        </authorList>
    </citation>
    <scope>NUCLEOTIDE SEQUENCE [LARGE SCALE GENOMIC DNA]</scope>
    <source>
        <strain evidence="2 3">LMG 31114</strain>
    </source>
</reference>
<protein>
    <submittedName>
        <fullName evidence="2">EscI/YscI/HrpB family type III secretion system inner rod protein</fullName>
    </submittedName>
</protein>
<dbReference type="RefSeq" id="WP_150680254.1">
    <property type="nucleotide sequence ID" value="NZ_CABPSK010000002.1"/>
</dbReference>
<dbReference type="InterPro" id="IPR012670">
    <property type="entry name" value="T3SS_YscI/HrpB"/>
</dbReference>
<feature type="compositionally biased region" description="Polar residues" evidence="1">
    <location>
        <begin position="11"/>
        <end position="26"/>
    </location>
</feature>
<dbReference type="EMBL" id="CABPSK010000002">
    <property type="protein sequence ID" value="VVE18970.1"/>
    <property type="molecule type" value="Genomic_DNA"/>
</dbReference>
<evidence type="ECO:0000256" key="1">
    <source>
        <dbReference type="SAM" id="MobiDB-lite"/>
    </source>
</evidence>
<dbReference type="OrthoDB" id="8945187at2"/>
<feature type="region of interest" description="Disordered" evidence="1">
    <location>
        <begin position="1"/>
        <end position="38"/>
    </location>
</feature>
<keyword evidence="3" id="KW-1185">Reference proteome</keyword>
<sequence length="115" mass="12164">MSVDSIHDSVQRLSAASLPSATPTPSDDSDAARFAGALAHATPLPEHHLLSAASQLAENTNDLTTRATLDSRTINDPQQLLASQRELTERVLSLELVAKVAGATTQGVNKLVHMQ</sequence>
<gene>
    <name evidence="2" type="ORF">PPN31114_03048</name>
</gene>
<dbReference type="Pfam" id="PF17001">
    <property type="entry name" value="T3SS_basalb_I"/>
    <property type="match status" value="1"/>
</dbReference>
<dbReference type="Proteomes" id="UP000366945">
    <property type="component" value="Unassembled WGS sequence"/>
</dbReference>
<dbReference type="GeneID" id="300405064"/>
<organism evidence="2 3">
    <name type="scientific">Pandoraea pneumonica</name>
    <dbReference type="NCBI Taxonomy" id="2508299"/>
    <lineage>
        <taxon>Bacteria</taxon>
        <taxon>Pseudomonadati</taxon>
        <taxon>Pseudomonadota</taxon>
        <taxon>Betaproteobacteria</taxon>
        <taxon>Burkholderiales</taxon>
        <taxon>Burkholderiaceae</taxon>
        <taxon>Pandoraea</taxon>
    </lineage>
</organism>
<feature type="compositionally biased region" description="Basic and acidic residues" evidence="1">
    <location>
        <begin position="1"/>
        <end position="10"/>
    </location>
</feature>